<comment type="caution">
    <text evidence="1">The sequence shown here is derived from an EMBL/GenBank/DDBJ whole genome shotgun (WGS) entry which is preliminary data.</text>
</comment>
<evidence type="ECO:0000313" key="1">
    <source>
        <dbReference type="EMBL" id="MBW4565332.1"/>
    </source>
</evidence>
<sequence length="296" mass="33190">MTHTIYSHQQLQLKSIARLKQIYSEIGCTVEVSDKRCKDAWITAIISHQSAQLQKIDEQALAQAELNRHIADQANVIAPDKLTIVEISFYDQEYYADNQLIAAITHDADDFATQRWVVMVNGAEVHRATTPMQCHRYICTHYKDASLPVQEEAGGQGAGSKGEQDYQQYAAPVQDKELANTGNEIMAQIFNECEQHGLELLDDGIYTSDGEKLGEVGCTEGKWWAIRASSDIQQKVACDSVEEAVRRCEAACRETSLLVNPVCCDELLDRAFDELTTDEWWRLLESEADNSELIAA</sequence>
<evidence type="ECO:0000313" key="2">
    <source>
        <dbReference type="Proteomes" id="UP000715781"/>
    </source>
</evidence>
<name>A0A951Q647_9NOST</name>
<proteinExistence type="predicted"/>
<gene>
    <name evidence="1" type="ORF">KME32_30450</name>
</gene>
<accession>A0A951Q647</accession>
<dbReference type="EMBL" id="JAHHHN010000035">
    <property type="protein sequence ID" value="MBW4565332.1"/>
    <property type="molecule type" value="Genomic_DNA"/>
</dbReference>
<dbReference type="Proteomes" id="UP000715781">
    <property type="component" value="Unassembled WGS sequence"/>
</dbReference>
<reference evidence="1" key="1">
    <citation type="submission" date="2021-05" db="EMBL/GenBank/DDBJ databases">
        <authorList>
            <person name="Pietrasiak N."/>
            <person name="Ward R."/>
            <person name="Stajich J.E."/>
            <person name="Kurbessoian T."/>
        </authorList>
    </citation>
    <scope>NUCLEOTIDE SEQUENCE</scope>
    <source>
        <strain evidence="1">JT2-VF2</strain>
    </source>
</reference>
<reference evidence="1" key="2">
    <citation type="journal article" date="2022" name="Microbiol. Resour. Announc.">
        <title>Metagenome Sequencing to Explore Phylogenomics of Terrestrial Cyanobacteria.</title>
        <authorList>
            <person name="Ward R.D."/>
            <person name="Stajich J.E."/>
            <person name="Johansen J.R."/>
            <person name="Huntemann M."/>
            <person name="Clum A."/>
            <person name="Foster B."/>
            <person name="Foster B."/>
            <person name="Roux S."/>
            <person name="Palaniappan K."/>
            <person name="Varghese N."/>
            <person name="Mukherjee S."/>
            <person name="Reddy T.B.K."/>
            <person name="Daum C."/>
            <person name="Copeland A."/>
            <person name="Chen I.A."/>
            <person name="Ivanova N.N."/>
            <person name="Kyrpides N.C."/>
            <person name="Shapiro N."/>
            <person name="Eloe-Fadrosh E.A."/>
            <person name="Pietrasiak N."/>
        </authorList>
    </citation>
    <scope>NUCLEOTIDE SEQUENCE</scope>
    <source>
        <strain evidence="1">JT2-VF2</strain>
    </source>
</reference>
<protein>
    <submittedName>
        <fullName evidence="1">Uncharacterized protein</fullName>
    </submittedName>
</protein>
<dbReference type="AlphaFoldDB" id="A0A951Q647"/>
<organism evidence="1 2">
    <name type="scientific">Mojavia pulchra JT2-VF2</name>
    <dbReference type="NCBI Taxonomy" id="287848"/>
    <lineage>
        <taxon>Bacteria</taxon>
        <taxon>Bacillati</taxon>
        <taxon>Cyanobacteriota</taxon>
        <taxon>Cyanophyceae</taxon>
        <taxon>Nostocales</taxon>
        <taxon>Nostocaceae</taxon>
    </lineage>
</organism>